<sequence>MDSLCAQGPVTPVRPHSTALTYDVGGDIEFGRWMLATIIAVVVLVLITGVAFFIDDMWRRSGGDRDHPKPPPLVPGLQLLSTVACNSTLCRRYSELISSCVGHGGGSPCDSLSHFVCGEGACFGRPLEVLIRGFLRALAADALASWRRQRAQPWPSVDRAAALYDTCRANTAVRDVDVDSAASVRESVNSGELRPYLSTNESAAEMATRLAAHYQDGVLFWLDAAAPQRGETQRRLVFRANHQFVRHAEYRDSSLRRRKRRSLQQTSDDLTVNAPLTGDVTERILSGMDHVHALWKKAGNLLAYNPELVTMGELHQYGLIPALLIRELNLEISTPFRSNDSVEVANGSLRNFLSKVFQLEDIKSYLAWEFVRHRWTCTASLRVQEKTLADSCFDCVERVAGLAAHGPFLRVSAEIESQAKASVFLTQLKNFVVTAVGEAKWLPPRQQEHMIERLFTFEFMRGVPARKDGVAQINDYYAYLPQDTGSFERDFDAAAHAAWSASLRRVAQPEFPLLSAFPNVLSRNNTAYIPAVLLVPPLFSYGEAKHTNYAFLGLALIRALTHSLGLTGLLQLPEQRDGNTAEHLRQLRNCLRLSHSSKQGYASQLADVFAMGAAVQAFVEGSQEKRADNASEHQVFADGCLYMCTSANPHRCDTPAVETAPQFAEAFSCPRSSRMATTLNCTVW</sequence>
<dbReference type="AlphaFoldDB" id="A0A9J6DR47"/>
<name>A0A9J6DR47_RHIMP</name>
<dbReference type="InterPro" id="IPR042089">
    <property type="entry name" value="Peptidase_M13_dom_2"/>
</dbReference>
<evidence type="ECO:0000256" key="1">
    <source>
        <dbReference type="SAM" id="Phobius"/>
    </source>
</evidence>
<evidence type="ECO:0000313" key="3">
    <source>
        <dbReference type="Proteomes" id="UP000821866"/>
    </source>
</evidence>
<feature type="transmembrane region" description="Helical" evidence="1">
    <location>
        <begin position="33"/>
        <end position="54"/>
    </location>
</feature>
<comment type="caution">
    <text evidence="2">The sequence shown here is derived from an EMBL/GenBank/DDBJ whole genome shotgun (WGS) entry which is preliminary data.</text>
</comment>
<gene>
    <name evidence="2" type="ORF">HPB51_025561</name>
</gene>
<organism evidence="2 3">
    <name type="scientific">Rhipicephalus microplus</name>
    <name type="common">Cattle tick</name>
    <name type="synonym">Boophilus microplus</name>
    <dbReference type="NCBI Taxonomy" id="6941"/>
    <lineage>
        <taxon>Eukaryota</taxon>
        <taxon>Metazoa</taxon>
        <taxon>Ecdysozoa</taxon>
        <taxon>Arthropoda</taxon>
        <taxon>Chelicerata</taxon>
        <taxon>Arachnida</taxon>
        <taxon>Acari</taxon>
        <taxon>Parasitiformes</taxon>
        <taxon>Ixodida</taxon>
        <taxon>Ixodoidea</taxon>
        <taxon>Ixodidae</taxon>
        <taxon>Rhipicephalinae</taxon>
        <taxon>Rhipicephalus</taxon>
        <taxon>Boophilus</taxon>
    </lineage>
</organism>
<dbReference type="GO" id="GO:0004222">
    <property type="term" value="F:metalloendopeptidase activity"/>
    <property type="evidence" value="ECO:0007669"/>
    <property type="project" value="InterPro"/>
</dbReference>
<evidence type="ECO:0000313" key="2">
    <source>
        <dbReference type="EMBL" id="KAH8024579.1"/>
    </source>
</evidence>
<dbReference type="PANTHER" id="PTHR11733:SF241">
    <property type="entry name" value="GH26575P-RELATED"/>
    <property type="match status" value="1"/>
</dbReference>
<keyword evidence="3" id="KW-1185">Reference proteome</keyword>
<dbReference type="GO" id="GO:0005886">
    <property type="term" value="C:plasma membrane"/>
    <property type="evidence" value="ECO:0007669"/>
    <property type="project" value="TreeGrafter"/>
</dbReference>
<dbReference type="Gene3D" id="1.10.1380.10">
    <property type="entry name" value="Neutral endopeptidase , domain2"/>
    <property type="match status" value="1"/>
</dbReference>
<dbReference type="EMBL" id="JABSTU010000008">
    <property type="protein sequence ID" value="KAH8024579.1"/>
    <property type="molecule type" value="Genomic_DNA"/>
</dbReference>
<reference evidence="2" key="1">
    <citation type="journal article" date="2020" name="Cell">
        <title>Large-Scale Comparative Analyses of Tick Genomes Elucidate Their Genetic Diversity and Vector Capacities.</title>
        <authorList>
            <consortium name="Tick Genome and Microbiome Consortium (TIGMIC)"/>
            <person name="Jia N."/>
            <person name="Wang J."/>
            <person name="Shi W."/>
            <person name="Du L."/>
            <person name="Sun Y."/>
            <person name="Zhan W."/>
            <person name="Jiang J.F."/>
            <person name="Wang Q."/>
            <person name="Zhang B."/>
            <person name="Ji P."/>
            <person name="Bell-Sakyi L."/>
            <person name="Cui X.M."/>
            <person name="Yuan T.T."/>
            <person name="Jiang B.G."/>
            <person name="Yang W.F."/>
            <person name="Lam T.T."/>
            <person name="Chang Q.C."/>
            <person name="Ding S.J."/>
            <person name="Wang X.J."/>
            <person name="Zhu J.G."/>
            <person name="Ruan X.D."/>
            <person name="Zhao L."/>
            <person name="Wei J.T."/>
            <person name="Ye R.Z."/>
            <person name="Que T.C."/>
            <person name="Du C.H."/>
            <person name="Zhou Y.H."/>
            <person name="Cheng J.X."/>
            <person name="Dai P.F."/>
            <person name="Guo W.B."/>
            <person name="Han X.H."/>
            <person name="Huang E.J."/>
            <person name="Li L.F."/>
            <person name="Wei W."/>
            <person name="Gao Y.C."/>
            <person name="Liu J.Z."/>
            <person name="Shao H.Z."/>
            <person name="Wang X."/>
            <person name="Wang C.C."/>
            <person name="Yang T.C."/>
            <person name="Huo Q.B."/>
            <person name="Li W."/>
            <person name="Chen H.Y."/>
            <person name="Chen S.E."/>
            <person name="Zhou L.G."/>
            <person name="Ni X.B."/>
            <person name="Tian J.H."/>
            <person name="Sheng Y."/>
            <person name="Liu T."/>
            <person name="Pan Y.S."/>
            <person name="Xia L.Y."/>
            <person name="Li J."/>
            <person name="Zhao F."/>
            <person name="Cao W.C."/>
        </authorList>
    </citation>
    <scope>NUCLEOTIDE SEQUENCE</scope>
    <source>
        <strain evidence="2">Rmic-2018</strain>
    </source>
</reference>
<accession>A0A9J6DR47</accession>
<dbReference type="PROSITE" id="PS51885">
    <property type="entry name" value="NEPRILYSIN"/>
    <property type="match status" value="1"/>
</dbReference>
<dbReference type="PANTHER" id="PTHR11733">
    <property type="entry name" value="ZINC METALLOPROTEASE FAMILY M13 NEPRILYSIN-RELATED"/>
    <property type="match status" value="1"/>
</dbReference>
<dbReference type="InterPro" id="IPR024079">
    <property type="entry name" value="MetalloPept_cat_dom_sf"/>
</dbReference>
<proteinExistence type="predicted"/>
<keyword evidence="1" id="KW-0472">Membrane</keyword>
<keyword evidence="1" id="KW-0812">Transmembrane</keyword>
<dbReference type="GO" id="GO:0016485">
    <property type="term" value="P:protein processing"/>
    <property type="evidence" value="ECO:0007669"/>
    <property type="project" value="TreeGrafter"/>
</dbReference>
<dbReference type="SUPFAM" id="SSF55486">
    <property type="entry name" value="Metalloproteases ('zincins'), catalytic domain"/>
    <property type="match status" value="1"/>
</dbReference>
<dbReference type="Gene3D" id="3.40.390.10">
    <property type="entry name" value="Collagenase (Catalytic Domain)"/>
    <property type="match status" value="1"/>
</dbReference>
<reference evidence="2" key="2">
    <citation type="submission" date="2021-09" db="EMBL/GenBank/DDBJ databases">
        <authorList>
            <person name="Jia N."/>
            <person name="Wang J."/>
            <person name="Shi W."/>
            <person name="Du L."/>
            <person name="Sun Y."/>
            <person name="Zhan W."/>
            <person name="Jiang J."/>
            <person name="Wang Q."/>
            <person name="Zhang B."/>
            <person name="Ji P."/>
            <person name="Sakyi L.B."/>
            <person name="Cui X."/>
            <person name="Yuan T."/>
            <person name="Jiang B."/>
            <person name="Yang W."/>
            <person name="Lam T.T.-Y."/>
            <person name="Chang Q."/>
            <person name="Ding S."/>
            <person name="Wang X."/>
            <person name="Zhu J."/>
            <person name="Ruan X."/>
            <person name="Zhao L."/>
            <person name="Wei J."/>
            <person name="Que T."/>
            <person name="Du C."/>
            <person name="Cheng J."/>
            <person name="Dai P."/>
            <person name="Han X."/>
            <person name="Huang E."/>
            <person name="Gao Y."/>
            <person name="Liu J."/>
            <person name="Shao H."/>
            <person name="Ye R."/>
            <person name="Li L."/>
            <person name="Wei W."/>
            <person name="Wang X."/>
            <person name="Wang C."/>
            <person name="Huo Q."/>
            <person name="Li W."/>
            <person name="Guo W."/>
            <person name="Chen H."/>
            <person name="Chen S."/>
            <person name="Zhou L."/>
            <person name="Zhou L."/>
            <person name="Ni X."/>
            <person name="Tian J."/>
            <person name="Zhou Y."/>
            <person name="Sheng Y."/>
            <person name="Liu T."/>
            <person name="Pan Y."/>
            <person name="Xia L."/>
            <person name="Li J."/>
            <person name="Zhao F."/>
            <person name="Cao W."/>
        </authorList>
    </citation>
    <scope>NUCLEOTIDE SEQUENCE</scope>
    <source>
        <strain evidence="2">Rmic-2018</strain>
        <tissue evidence="2">Larvae</tissue>
    </source>
</reference>
<keyword evidence="1" id="KW-1133">Transmembrane helix</keyword>
<dbReference type="InterPro" id="IPR000718">
    <property type="entry name" value="Peptidase_M13"/>
</dbReference>
<dbReference type="Proteomes" id="UP000821866">
    <property type="component" value="Chromosome 6"/>
</dbReference>
<protein>
    <submittedName>
        <fullName evidence="2">Uncharacterized protein</fullName>
    </submittedName>
</protein>